<dbReference type="AlphaFoldDB" id="A0ABD5SNI3"/>
<dbReference type="SUPFAM" id="SSF56176">
    <property type="entry name" value="FAD-binding/transporter-associated domain-like"/>
    <property type="match status" value="1"/>
</dbReference>
<feature type="region of interest" description="Disordered" evidence="1">
    <location>
        <begin position="1"/>
        <end position="29"/>
    </location>
</feature>
<sequence>MVAEDSSIGTTVEDRDRKRQGLALETERESSDTALAADLRAACDGDVRFDEYARVLYATDGSIYGAQPAGVVFPRDTADV</sequence>
<accession>A0ABD5SNI3</accession>
<evidence type="ECO:0000256" key="1">
    <source>
        <dbReference type="SAM" id="MobiDB-lite"/>
    </source>
</evidence>
<protein>
    <submittedName>
        <fullName evidence="2">Uncharacterized protein</fullName>
    </submittedName>
</protein>
<dbReference type="RefSeq" id="WP_273739531.1">
    <property type="nucleotide sequence ID" value="NZ_JAQIVI010000269.1"/>
</dbReference>
<feature type="non-terminal residue" evidence="2">
    <location>
        <position position="80"/>
    </location>
</feature>
<name>A0ABD5SNI3_9EURY</name>
<organism evidence="2 3">
    <name type="scientific">Natrinema soli</name>
    <dbReference type="NCBI Taxonomy" id="1930624"/>
    <lineage>
        <taxon>Archaea</taxon>
        <taxon>Methanobacteriati</taxon>
        <taxon>Methanobacteriota</taxon>
        <taxon>Stenosarchaea group</taxon>
        <taxon>Halobacteria</taxon>
        <taxon>Halobacteriales</taxon>
        <taxon>Natrialbaceae</taxon>
        <taxon>Natrinema</taxon>
    </lineage>
</organism>
<reference evidence="2 3" key="1">
    <citation type="journal article" date="2019" name="Int. J. Syst. Evol. Microbiol.">
        <title>The Global Catalogue of Microorganisms (GCM) 10K type strain sequencing project: providing services to taxonomists for standard genome sequencing and annotation.</title>
        <authorList>
            <consortium name="The Broad Institute Genomics Platform"/>
            <consortium name="The Broad Institute Genome Sequencing Center for Infectious Disease"/>
            <person name="Wu L."/>
            <person name="Ma J."/>
        </authorList>
    </citation>
    <scope>NUCLEOTIDE SEQUENCE [LARGE SCALE GENOMIC DNA]</scope>
    <source>
        <strain evidence="2 3">LMG 29247</strain>
    </source>
</reference>
<feature type="compositionally biased region" description="Basic and acidic residues" evidence="1">
    <location>
        <begin position="12"/>
        <end position="29"/>
    </location>
</feature>
<keyword evidence="3" id="KW-1185">Reference proteome</keyword>
<comment type="caution">
    <text evidence="2">The sequence shown here is derived from an EMBL/GenBank/DDBJ whole genome shotgun (WGS) entry which is preliminary data.</text>
</comment>
<dbReference type="Proteomes" id="UP001596383">
    <property type="component" value="Unassembled WGS sequence"/>
</dbReference>
<evidence type="ECO:0000313" key="2">
    <source>
        <dbReference type="EMBL" id="MFC6766577.1"/>
    </source>
</evidence>
<evidence type="ECO:0000313" key="3">
    <source>
        <dbReference type="Proteomes" id="UP001596383"/>
    </source>
</evidence>
<dbReference type="EMBL" id="JBHSWV010000269">
    <property type="protein sequence ID" value="MFC6766577.1"/>
    <property type="molecule type" value="Genomic_DNA"/>
</dbReference>
<proteinExistence type="predicted"/>
<dbReference type="InterPro" id="IPR036318">
    <property type="entry name" value="FAD-bd_PCMH-like_sf"/>
</dbReference>
<gene>
    <name evidence="2" type="ORF">ACFQE6_16740</name>
</gene>